<evidence type="ECO:0000259" key="3">
    <source>
        <dbReference type="Pfam" id="PF18962"/>
    </source>
</evidence>
<feature type="signal peptide" evidence="2">
    <location>
        <begin position="1"/>
        <end position="19"/>
    </location>
</feature>
<feature type="domain" description="Secretion system C-terminal sorting" evidence="3">
    <location>
        <begin position="285"/>
        <end position="362"/>
    </location>
</feature>
<dbReference type="HOGENOM" id="CLU_762141_0_0_10"/>
<organism evidence="4 5">
    <name type="scientific">Aequorivita sublithincola (strain DSM 14238 / LMG 21431 / ACAM 643 / 9-3)</name>
    <dbReference type="NCBI Taxonomy" id="746697"/>
    <lineage>
        <taxon>Bacteria</taxon>
        <taxon>Pseudomonadati</taxon>
        <taxon>Bacteroidota</taxon>
        <taxon>Flavobacteriia</taxon>
        <taxon>Flavobacteriales</taxon>
        <taxon>Flavobacteriaceae</taxon>
        <taxon>Aequorivita</taxon>
    </lineage>
</organism>
<dbReference type="STRING" id="746697.Aeqsu_1422"/>
<sequence>MKKISLLFFTILIAHSSFSQTNGATKKVVLEQFNGAWNGYCPDSDFIMENILTQYPDDVIGISIHSLDGMAYNNEIESEFSIGATPVGMVDRKKFTGESNEIVNRIDWENYVVEQLTSYTPAEVNLTISYDSATRTITGTITAEFIDAANGDMRFVMSVVEDDVIGSGSDFDQTNYYNNIPGHPFEGSGNPIVGYKHSNVLRANLPGVYGNEGIIPSSVEAGSIYSETFTYILPANYDETKISVVGFLAFSVPEVGQRKILNADQKLLSEVLSIKKESLFGSLSISPNPTNDQFTLNLSLRETITADIIMYNIFGQEVKKIASGTFTMGNQAIHVSVENLSKGIYYVTTRTSDDTLTKKLVVK</sequence>
<dbReference type="Pfam" id="PF11551">
    <property type="entry name" value="Omp28"/>
    <property type="match status" value="1"/>
</dbReference>
<proteinExistence type="predicted"/>
<reference evidence="4 5" key="1">
    <citation type="submission" date="2012-06" db="EMBL/GenBank/DDBJ databases">
        <title>The complete genome of Aequorivita sublithincola DSM 14238.</title>
        <authorList>
            <consortium name="US DOE Joint Genome Institute (JGI-PGF)"/>
            <person name="Lucas S."/>
            <person name="Copeland A."/>
            <person name="Lapidus A."/>
            <person name="Goodwin L."/>
            <person name="Pitluck S."/>
            <person name="Peters L."/>
            <person name="Munk A.C.C."/>
            <person name="Kyrpides N."/>
            <person name="Mavromatis K."/>
            <person name="Pagani I."/>
            <person name="Ivanova N."/>
            <person name="Ovchinnikova G."/>
            <person name="Zeytun A."/>
            <person name="Detter J.C."/>
            <person name="Han C."/>
            <person name="Land M."/>
            <person name="Hauser L."/>
            <person name="Markowitz V."/>
            <person name="Cheng J.-F."/>
            <person name="Hugenholtz P."/>
            <person name="Woyke T."/>
            <person name="Wu D."/>
            <person name="Tindall B."/>
            <person name="Faehnrich R."/>
            <person name="Brambilla E."/>
            <person name="Klenk H.-P."/>
            <person name="Eisen J.A."/>
        </authorList>
    </citation>
    <scope>NUCLEOTIDE SEQUENCE [LARGE SCALE GENOMIC DNA]</scope>
    <source>
        <strain evidence="5">DSM 14238 / LMG 21431 / ACAM 643 / 9-3</strain>
    </source>
</reference>
<dbReference type="InterPro" id="IPR026444">
    <property type="entry name" value="Secre_tail"/>
</dbReference>
<dbReference type="Gene3D" id="2.60.40.10">
    <property type="entry name" value="Immunoglobulins"/>
    <property type="match status" value="1"/>
</dbReference>
<evidence type="ECO:0000256" key="1">
    <source>
        <dbReference type="ARBA" id="ARBA00022729"/>
    </source>
</evidence>
<dbReference type="NCBIfam" id="TIGR04183">
    <property type="entry name" value="Por_Secre_tail"/>
    <property type="match status" value="1"/>
</dbReference>
<dbReference type="Proteomes" id="UP000006049">
    <property type="component" value="Chromosome"/>
</dbReference>
<dbReference type="eggNOG" id="COG0526">
    <property type="taxonomic scope" value="Bacteria"/>
</dbReference>
<accession>I3YV97</accession>
<feature type="chain" id="PRO_5003683065" evidence="2">
    <location>
        <begin position="20"/>
        <end position="363"/>
    </location>
</feature>
<dbReference type="Pfam" id="PF18962">
    <property type="entry name" value="Por_Secre_tail"/>
    <property type="match status" value="1"/>
</dbReference>
<dbReference type="InterPro" id="IPR021615">
    <property type="entry name" value="Omp28"/>
</dbReference>
<name>I3YV97_AEQSU</name>
<dbReference type="KEGG" id="asl:Aeqsu_1422"/>
<protein>
    <submittedName>
        <fullName evidence="4">Outer membrane protein Omp28</fullName>
    </submittedName>
</protein>
<keyword evidence="5" id="KW-1185">Reference proteome</keyword>
<evidence type="ECO:0000313" key="5">
    <source>
        <dbReference type="Proteomes" id="UP000006049"/>
    </source>
</evidence>
<keyword evidence="1 2" id="KW-0732">Signal</keyword>
<dbReference type="AlphaFoldDB" id="I3YV97"/>
<dbReference type="InterPro" id="IPR013783">
    <property type="entry name" value="Ig-like_fold"/>
</dbReference>
<evidence type="ECO:0000313" key="4">
    <source>
        <dbReference type="EMBL" id="AFL80915.1"/>
    </source>
</evidence>
<evidence type="ECO:0000256" key="2">
    <source>
        <dbReference type="SAM" id="SignalP"/>
    </source>
</evidence>
<dbReference type="EMBL" id="CP003280">
    <property type="protein sequence ID" value="AFL80915.1"/>
    <property type="molecule type" value="Genomic_DNA"/>
</dbReference>
<gene>
    <name evidence="4" type="ordered locus">Aeqsu_1422</name>
</gene>